<evidence type="ECO:0000256" key="1">
    <source>
        <dbReference type="SAM" id="SignalP"/>
    </source>
</evidence>
<proteinExistence type="predicted"/>
<dbReference type="EMBL" id="JBCLPP010000029">
    <property type="protein sequence ID" value="MEY8246011.1"/>
    <property type="molecule type" value="Genomic_DNA"/>
</dbReference>
<protein>
    <recommendedName>
        <fullName evidence="4">TolC family protein</fullName>
    </recommendedName>
</protein>
<evidence type="ECO:0000313" key="2">
    <source>
        <dbReference type="EMBL" id="MEY8246011.1"/>
    </source>
</evidence>
<evidence type="ECO:0008006" key="4">
    <source>
        <dbReference type="Google" id="ProtNLM"/>
    </source>
</evidence>
<reference evidence="2 3" key="1">
    <citation type="submission" date="2024-03" db="EMBL/GenBank/DDBJ databases">
        <title>Mouse gut bacterial collection (mGBC) of GemPharmatech.</title>
        <authorList>
            <person name="He Y."/>
            <person name="Dong L."/>
            <person name="Wu D."/>
            <person name="Gao X."/>
            <person name="Lin Z."/>
        </authorList>
    </citation>
    <scope>NUCLEOTIDE SEQUENCE [LARGE SCALE GENOMIC DNA]</scope>
    <source>
        <strain evidence="2 3">54-13</strain>
    </source>
</reference>
<sequence length="457" mass="52697">MRIPALVIIAITSCIAMAQNKKGFDILEQFDRRFVLLDSLIFNNADESHPASLTVDDASQYATGNNREALNRAIDRRVDAEIGEIKSQTGLRLTGQTYYRLDGDLGIDPEEDAVSRYNAKIQAEVRWYPFQSAIFKRKGRIEERRIQGDIDRMAYDKEDLGMLVERQKEAFRQYSDSLLSGVLLHRIKNLNMLSGAYSYLLENGNISSDDLLNILNEKAEAERRLASIPGMHLPAHDLSRPSGYIVEVDTAQFLKYVRQTQADLSTLQLRMKLLQQREKNTSYWTEFNAAPFVRYSYYTRPDLANSSNVDAGVVFTIPLSFEFWKKKQTLKAQREVLATEESHIADRILEAANAILLDIERYNRASIGEYRRMAELKKYLSMRGEAYSNRVGEYNRMARMKEYNSYLICCEKFIEFQYSKDCCIADLQKFLTDVSVLRFCREIPIDSTLIDNTPQQL</sequence>
<evidence type="ECO:0000313" key="3">
    <source>
        <dbReference type="Proteomes" id="UP001565200"/>
    </source>
</evidence>
<feature type="signal peptide" evidence="1">
    <location>
        <begin position="1"/>
        <end position="18"/>
    </location>
</feature>
<accession>A0ABV4CXD2</accession>
<keyword evidence="1" id="KW-0732">Signal</keyword>
<name>A0ABV4CXD2_9BACT</name>
<keyword evidence="3" id="KW-1185">Reference proteome</keyword>
<feature type="chain" id="PRO_5046475808" description="TolC family protein" evidence="1">
    <location>
        <begin position="19"/>
        <end position="457"/>
    </location>
</feature>
<comment type="caution">
    <text evidence="2">The sequence shown here is derived from an EMBL/GenBank/DDBJ whole genome shotgun (WGS) entry which is preliminary data.</text>
</comment>
<dbReference type="RefSeq" id="WP_121699881.1">
    <property type="nucleotide sequence ID" value="NZ_JBCLPP010000029.1"/>
</dbReference>
<gene>
    <name evidence="2" type="ORF">AAK873_10340</name>
</gene>
<organism evidence="2 3">
    <name type="scientific">Heminiphilus faecis</name>
    <dbReference type="NCBI Taxonomy" id="2601703"/>
    <lineage>
        <taxon>Bacteria</taxon>
        <taxon>Pseudomonadati</taxon>
        <taxon>Bacteroidota</taxon>
        <taxon>Bacteroidia</taxon>
        <taxon>Bacteroidales</taxon>
        <taxon>Muribaculaceae</taxon>
        <taxon>Heminiphilus</taxon>
    </lineage>
</organism>
<dbReference type="Proteomes" id="UP001565200">
    <property type="component" value="Unassembled WGS sequence"/>
</dbReference>